<dbReference type="PANTHER" id="PTHR11108">
    <property type="entry name" value="FERROCHELATASE"/>
    <property type="match status" value="1"/>
</dbReference>
<evidence type="ECO:0000256" key="6">
    <source>
        <dbReference type="ARBA" id="ARBA00024536"/>
    </source>
</evidence>
<comment type="caution">
    <text evidence="7">Lacks conserved residue(s) required for the propagation of feature annotation.</text>
</comment>
<feature type="binding site" evidence="7">
    <location>
        <position position="249"/>
    </location>
    <ligand>
        <name>Fe(2+)</name>
        <dbReference type="ChEBI" id="CHEBI:29033"/>
    </ligand>
</feature>
<comment type="subcellular location">
    <subcellularLocation>
        <location evidence="7 8">Cytoplasm</location>
    </subcellularLocation>
</comment>
<feature type="binding site" evidence="7">
    <location>
        <position position="49"/>
    </location>
    <ligand>
        <name>Fe-coproporphyrin III</name>
        <dbReference type="ChEBI" id="CHEBI:68438"/>
    </ligand>
</feature>
<dbReference type="GO" id="GO:0006783">
    <property type="term" value="P:heme biosynthetic process"/>
    <property type="evidence" value="ECO:0007669"/>
    <property type="project" value="UniProtKB-UniRule"/>
</dbReference>
<evidence type="ECO:0000313" key="10">
    <source>
        <dbReference type="Proteomes" id="UP000187485"/>
    </source>
</evidence>
<dbReference type="HAMAP" id="MF_00323">
    <property type="entry name" value="Ferrochelatase"/>
    <property type="match status" value="1"/>
</dbReference>
<dbReference type="InterPro" id="IPR033659">
    <property type="entry name" value="Ferrochelatase_N"/>
</dbReference>
<comment type="caution">
    <text evidence="9">The sequence shown here is derived from an EMBL/GenBank/DDBJ whole genome shotgun (WGS) entry which is preliminary data.</text>
</comment>
<gene>
    <name evidence="7" type="primary">cpfC</name>
    <name evidence="9" type="ORF">cpu_18610</name>
</gene>
<dbReference type="OrthoDB" id="9776380at2"/>
<accession>A0A1L8CWU8</accession>
<dbReference type="STRING" id="870242.cpu_18610"/>
<name>A0A1L8CWU8_9THEO</name>
<dbReference type="NCBIfam" id="TIGR00109">
    <property type="entry name" value="hemH"/>
    <property type="match status" value="1"/>
</dbReference>
<dbReference type="GO" id="GO:0005737">
    <property type="term" value="C:cytoplasm"/>
    <property type="evidence" value="ECO:0007669"/>
    <property type="project" value="UniProtKB-SubCell"/>
</dbReference>
<dbReference type="PANTHER" id="PTHR11108:SF1">
    <property type="entry name" value="FERROCHELATASE, MITOCHONDRIAL"/>
    <property type="match status" value="1"/>
</dbReference>
<keyword evidence="7 8" id="KW-0963">Cytoplasm</keyword>
<evidence type="ECO:0000256" key="1">
    <source>
        <dbReference type="ARBA" id="ARBA00004744"/>
    </source>
</evidence>
<feature type="binding site" evidence="7">
    <location>
        <begin position="41"/>
        <end position="42"/>
    </location>
    <ligand>
        <name>Fe-coproporphyrin III</name>
        <dbReference type="ChEBI" id="CHEBI:68438"/>
    </ligand>
</feature>
<comment type="pathway">
    <text evidence="1 7 8">Porphyrin-containing compound metabolism; protoheme biosynthesis.</text>
</comment>
<dbReference type="Pfam" id="PF00762">
    <property type="entry name" value="Ferrochelatase"/>
    <property type="match status" value="1"/>
</dbReference>
<dbReference type="EMBL" id="BDJK01000043">
    <property type="protein sequence ID" value="GAV23351.1"/>
    <property type="molecule type" value="Genomic_DNA"/>
</dbReference>
<evidence type="ECO:0000256" key="2">
    <source>
        <dbReference type="ARBA" id="ARBA00023004"/>
    </source>
</evidence>
<dbReference type="AlphaFoldDB" id="A0A1L8CWU8"/>
<dbReference type="InterPro" id="IPR033644">
    <property type="entry name" value="Ferrochelatase_C"/>
</dbReference>
<dbReference type="EC" id="4.99.1.9" evidence="7"/>
<comment type="function">
    <text evidence="7 8">Involved in coproporphyrin-dependent heme b biosynthesis. Catalyzes the insertion of ferrous iron into coproporphyrin III to form Fe-coproporphyrin III.</text>
</comment>
<dbReference type="Gene3D" id="3.40.50.1400">
    <property type="match status" value="2"/>
</dbReference>
<evidence type="ECO:0000313" key="9">
    <source>
        <dbReference type="EMBL" id="GAV23351.1"/>
    </source>
</evidence>
<dbReference type="InterPro" id="IPR001015">
    <property type="entry name" value="Ferrochelatase"/>
</dbReference>
<reference evidence="10" key="1">
    <citation type="submission" date="2016-12" db="EMBL/GenBank/DDBJ databases">
        <title>Draft Genome Sequences od Carboxydothermus pertinax and islandicus, Hydrogenogenic Carboxydotrophic Bacteria.</title>
        <authorList>
            <person name="Fukuyama Y."/>
            <person name="Ohmae K."/>
            <person name="Yoneda Y."/>
            <person name="Yoshida T."/>
            <person name="Sako Y."/>
        </authorList>
    </citation>
    <scope>NUCLEOTIDE SEQUENCE [LARGE SCALE GENOMIC DNA]</scope>
    <source>
        <strain evidence="10">Ug1</strain>
    </source>
</reference>
<dbReference type="PROSITE" id="PS00534">
    <property type="entry name" value="FERROCHELATASE"/>
    <property type="match status" value="1"/>
</dbReference>
<protein>
    <recommendedName>
        <fullName evidence="7">Coproporphyrin III ferrochelatase</fullName>
        <ecNumber evidence="7">4.99.1.9</ecNumber>
    </recommendedName>
</protein>
<keyword evidence="4 7" id="KW-0456">Lyase</keyword>
<dbReference type="UniPathway" id="UPA00252"/>
<dbReference type="SUPFAM" id="SSF53800">
    <property type="entry name" value="Chelatase"/>
    <property type="match status" value="1"/>
</dbReference>
<dbReference type="GO" id="GO:0046872">
    <property type="term" value="F:metal ion binding"/>
    <property type="evidence" value="ECO:0007669"/>
    <property type="project" value="UniProtKB-UniRule"/>
</dbReference>
<evidence type="ECO:0000256" key="7">
    <source>
        <dbReference type="HAMAP-Rule" id="MF_00323"/>
    </source>
</evidence>
<dbReference type="InterPro" id="IPR019772">
    <property type="entry name" value="Ferrochelatase_AS"/>
</dbReference>
<dbReference type="GO" id="GO:0004325">
    <property type="term" value="F:ferrochelatase activity"/>
    <property type="evidence" value="ECO:0007669"/>
    <property type="project" value="UniProtKB-UniRule"/>
</dbReference>
<keyword evidence="2 7" id="KW-0408">Iron</keyword>
<organism evidence="9 10">
    <name type="scientific">Carboxydothermus pertinax</name>
    <dbReference type="NCBI Taxonomy" id="870242"/>
    <lineage>
        <taxon>Bacteria</taxon>
        <taxon>Bacillati</taxon>
        <taxon>Bacillota</taxon>
        <taxon>Clostridia</taxon>
        <taxon>Thermoanaerobacterales</taxon>
        <taxon>Thermoanaerobacteraceae</taxon>
        <taxon>Carboxydothermus</taxon>
    </lineage>
</organism>
<comment type="similarity">
    <text evidence="7 8">Belongs to the ferrochelatase family.</text>
</comment>
<evidence type="ECO:0000256" key="4">
    <source>
        <dbReference type="ARBA" id="ARBA00023239"/>
    </source>
</evidence>
<dbReference type="CDD" id="cd03411">
    <property type="entry name" value="Ferrochelatase_N"/>
    <property type="match status" value="1"/>
</dbReference>
<proteinExistence type="inferred from homology"/>
<comment type="catalytic activity">
    <reaction evidence="6">
        <text>Fe-coproporphyrin III + 2 H(+) = coproporphyrin III + Fe(2+)</text>
        <dbReference type="Rhea" id="RHEA:49572"/>
        <dbReference type="ChEBI" id="CHEBI:15378"/>
        <dbReference type="ChEBI" id="CHEBI:29033"/>
        <dbReference type="ChEBI" id="CHEBI:68438"/>
        <dbReference type="ChEBI" id="CHEBI:131725"/>
        <dbReference type="EC" id="4.99.1.9"/>
    </reaction>
    <physiologicalReaction direction="right-to-left" evidence="6">
        <dbReference type="Rhea" id="RHEA:49574"/>
    </physiologicalReaction>
</comment>
<dbReference type="Proteomes" id="UP000187485">
    <property type="component" value="Unassembled WGS sequence"/>
</dbReference>
<evidence type="ECO:0000256" key="5">
    <source>
        <dbReference type="ARBA" id="ARBA00023244"/>
    </source>
</evidence>
<dbReference type="RefSeq" id="WP_075859783.1">
    <property type="nucleotide sequence ID" value="NZ_BDJK01000043.1"/>
</dbReference>
<keyword evidence="5 7" id="KW-0627">Porphyrin biosynthesis</keyword>
<feature type="binding site" evidence="7">
    <location>
        <position position="170"/>
    </location>
    <ligand>
        <name>Fe(2+)</name>
        <dbReference type="ChEBI" id="CHEBI:29033"/>
    </ligand>
</feature>
<evidence type="ECO:0000256" key="8">
    <source>
        <dbReference type="RuleBase" id="RU000607"/>
    </source>
</evidence>
<keyword evidence="10" id="KW-1185">Reference proteome</keyword>
<dbReference type="CDD" id="cd00419">
    <property type="entry name" value="Ferrochelatase_C"/>
    <property type="match status" value="1"/>
</dbReference>
<evidence type="ECO:0000256" key="3">
    <source>
        <dbReference type="ARBA" id="ARBA00023133"/>
    </source>
</evidence>
<feature type="binding site" evidence="7">
    <location>
        <position position="115"/>
    </location>
    <ligand>
        <name>Fe-coproporphyrin III</name>
        <dbReference type="ChEBI" id="CHEBI:68438"/>
    </ligand>
</feature>
<keyword evidence="7" id="KW-0479">Metal-binding</keyword>
<sequence length="292" mass="32485">MKAVVLVAFGCPDSLENIGPFMSKIMGKIPPPPVVAAVRGRYERIGGKSPLTEITQKQAKALKVELGEGYLVDFAYQYWSPEIPEVVSKLVLKGVKVIYFLPMSSFNSSVSTGAYQKTIKSLENRFPTVKFFFSGGLAYEPLFIEAHRDLLQKALKTYSPEDSGIIFTAHSLPKNAIEKGDPYFDEFLTAAKKLGSSFPFPWAYAFQSKGKSQGEWLSPGVEEVIAEFTTKGIKNIVIDPIGFVADHVETLYDLDIELKEKFSDVNIKRLSALNTHPYFIKALKQLVLKLEG</sequence>
<keyword evidence="3 7" id="KW-0350">Heme biosynthesis</keyword>